<proteinExistence type="predicted"/>
<keyword evidence="3" id="KW-1185">Reference proteome</keyword>
<feature type="domain" description="Xylose isomerase-like TIM barrel" evidence="1">
    <location>
        <begin position="23"/>
        <end position="255"/>
    </location>
</feature>
<dbReference type="PANTHER" id="PTHR12110">
    <property type="entry name" value="HYDROXYPYRUVATE ISOMERASE"/>
    <property type="match status" value="1"/>
</dbReference>
<gene>
    <name evidence="2" type="ORF">LI82_04430</name>
</gene>
<sequence>MDVSRLSFSSNAVLEEPFPWVYELEDIGFTGWEMVQEGTQCLSEENLPKIREVLETTNLVLTMHMPFSDMNLAGLNRGIHREVLRQMKNYISLASGLVEVAVVHPGYLSPYGKKVPERAWDTNVRSIQELCDTAEEYGISIAVENMPDFPMIFGREPDEILRILDDVDRDNVAMTLDVGHANTTGHLEGFLEKCRDRILHVHLHDNMGKRDEHLPAGRGSVNWEAVKKGLSDYKGRLVTEMSSLEEGRESLNFLKGL</sequence>
<protein>
    <submittedName>
        <fullName evidence="2">Xylose isomerase</fullName>
    </submittedName>
</protein>
<evidence type="ECO:0000259" key="1">
    <source>
        <dbReference type="Pfam" id="PF01261"/>
    </source>
</evidence>
<dbReference type="EMBL" id="JRHO01000009">
    <property type="protein sequence ID" value="KGK99267.1"/>
    <property type="molecule type" value="Genomic_DNA"/>
</dbReference>
<accession>A0A099T2C9</accession>
<dbReference type="Gene3D" id="3.20.20.150">
    <property type="entry name" value="Divalent-metal-dependent TIM barrel enzymes"/>
    <property type="match status" value="1"/>
</dbReference>
<dbReference type="RefSeq" id="WP_048193674.1">
    <property type="nucleotide sequence ID" value="NZ_CAAGSM010000006.1"/>
</dbReference>
<dbReference type="GO" id="GO:0016853">
    <property type="term" value="F:isomerase activity"/>
    <property type="evidence" value="ECO:0007669"/>
    <property type="project" value="UniProtKB-KW"/>
</dbReference>
<dbReference type="InterPro" id="IPR013022">
    <property type="entry name" value="Xyl_isomerase-like_TIM-brl"/>
</dbReference>
<name>A0A099T2C9_METMT</name>
<dbReference type="SUPFAM" id="SSF51658">
    <property type="entry name" value="Xylose isomerase-like"/>
    <property type="match status" value="1"/>
</dbReference>
<reference evidence="2 3" key="1">
    <citation type="submission" date="2014-09" db="EMBL/GenBank/DDBJ databases">
        <title>Draft genome sequence of an obligately methylotrophic methanogen, Methanococcoides methylutens, isolated from marine sediment.</title>
        <authorList>
            <person name="Guan Y."/>
            <person name="Ngugi D.K."/>
            <person name="Blom J."/>
            <person name="Ali S."/>
            <person name="Ferry J.G."/>
            <person name="Stingl U."/>
        </authorList>
    </citation>
    <scope>NUCLEOTIDE SEQUENCE [LARGE SCALE GENOMIC DNA]</scope>
    <source>
        <strain evidence="2 3">DSM 2657</strain>
    </source>
</reference>
<dbReference type="Proteomes" id="UP000029859">
    <property type="component" value="Unassembled WGS sequence"/>
</dbReference>
<dbReference type="AlphaFoldDB" id="A0A099T2C9"/>
<dbReference type="InterPro" id="IPR050312">
    <property type="entry name" value="IolE/XylAMocC-like"/>
</dbReference>
<dbReference type="Pfam" id="PF01261">
    <property type="entry name" value="AP_endonuc_2"/>
    <property type="match status" value="1"/>
</dbReference>
<organism evidence="2 3">
    <name type="scientific">Methanococcoides methylutens</name>
    <dbReference type="NCBI Taxonomy" id="2226"/>
    <lineage>
        <taxon>Archaea</taxon>
        <taxon>Methanobacteriati</taxon>
        <taxon>Methanobacteriota</taxon>
        <taxon>Stenosarchaea group</taxon>
        <taxon>Methanomicrobia</taxon>
        <taxon>Methanosarcinales</taxon>
        <taxon>Methanosarcinaceae</taxon>
        <taxon>Methanococcoides</taxon>
    </lineage>
</organism>
<keyword evidence="2" id="KW-0413">Isomerase</keyword>
<evidence type="ECO:0000313" key="3">
    <source>
        <dbReference type="Proteomes" id="UP000029859"/>
    </source>
</evidence>
<evidence type="ECO:0000313" key="2">
    <source>
        <dbReference type="EMBL" id="KGK99267.1"/>
    </source>
</evidence>
<dbReference type="OrthoDB" id="372143at2157"/>
<comment type="caution">
    <text evidence="2">The sequence shown here is derived from an EMBL/GenBank/DDBJ whole genome shotgun (WGS) entry which is preliminary data.</text>
</comment>
<dbReference type="InterPro" id="IPR036237">
    <property type="entry name" value="Xyl_isomerase-like_sf"/>
</dbReference>
<dbReference type="PANTHER" id="PTHR12110:SF21">
    <property type="entry name" value="XYLOSE ISOMERASE-LIKE TIM BARREL DOMAIN-CONTAINING PROTEIN"/>
    <property type="match status" value="1"/>
</dbReference>